<feature type="compositionally biased region" description="Low complexity" evidence="1">
    <location>
        <begin position="658"/>
        <end position="685"/>
    </location>
</feature>
<evidence type="ECO:0000256" key="2">
    <source>
        <dbReference type="SAM" id="Phobius"/>
    </source>
</evidence>
<protein>
    <submittedName>
        <fullName evidence="3">Uncharacterized protein</fullName>
    </submittedName>
</protein>
<feature type="transmembrane region" description="Helical" evidence="2">
    <location>
        <begin position="930"/>
        <end position="952"/>
    </location>
</feature>
<feature type="transmembrane region" description="Helical" evidence="2">
    <location>
        <begin position="819"/>
        <end position="847"/>
    </location>
</feature>
<dbReference type="AlphaFoldDB" id="A0A9X0API7"/>
<dbReference type="OrthoDB" id="5148443at2759"/>
<proteinExistence type="predicted"/>
<gene>
    <name evidence="3" type="ORF">OCU04_005621</name>
</gene>
<dbReference type="Proteomes" id="UP001152300">
    <property type="component" value="Unassembled WGS sequence"/>
</dbReference>
<comment type="caution">
    <text evidence="3">The sequence shown here is derived from an EMBL/GenBank/DDBJ whole genome shotgun (WGS) entry which is preliminary data.</text>
</comment>
<feature type="region of interest" description="Disordered" evidence="1">
    <location>
        <begin position="652"/>
        <end position="685"/>
    </location>
</feature>
<name>A0A9X0API7_9HELO</name>
<keyword evidence="2" id="KW-1133">Transmembrane helix</keyword>
<reference evidence="3" key="1">
    <citation type="submission" date="2022-11" db="EMBL/GenBank/DDBJ databases">
        <title>Genome Resource of Sclerotinia nivalis Strain SnTB1, a Plant Pathogen Isolated from American Ginseng.</title>
        <authorList>
            <person name="Fan S."/>
        </authorList>
    </citation>
    <scope>NUCLEOTIDE SEQUENCE</scope>
    <source>
        <strain evidence="3">SnTB1</strain>
    </source>
</reference>
<accession>A0A9X0API7</accession>
<evidence type="ECO:0000313" key="4">
    <source>
        <dbReference type="Proteomes" id="UP001152300"/>
    </source>
</evidence>
<feature type="transmembrane region" description="Helical" evidence="2">
    <location>
        <begin position="17"/>
        <end position="39"/>
    </location>
</feature>
<keyword evidence="2" id="KW-0812">Transmembrane</keyword>
<evidence type="ECO:0000256" key="1">
    <source>
        <dbReference type="SAM" id="MobiDB-lite"/>
    </source>
</evidence>
<feature type="transmembrane region" description="Helical" evidence="2">
    <location>
        <begin position="972"/>
        <end position="993"/>
    </location>
</feature>
<organism evidence="3 4">
    <name type="scientific">Sclerotinia nivalis</name>
    <dbReference type="NCBI Taxonomy" id="352851"/>
    <lineage>
        <taxon>Eukaryota</taxon>
        <taxon>Fungi</taxon>
        <taxon>Dikarya</taxon>
        <taxon>Ascomycota</taxon>
        <taxon>Pezizomycotina</taxon>
        <taxon>Leotiomycetes</taxon>
        <taxon>Helotiales</taxon>
        <taxon>Sclerotiniaceae</taxon>
        <taxon>Sclerotinia</taxon>
    </lineage>
</organism>
<keyword evidence="2" id="KW-0472">Membrane</keyword>
<keyword evidence="4" id="KW-1185">Reference proteome</keyword>
<sequence length="1045" mass="105537">MGYVEHIPQQRVWTRNLFVIFASILLFFNTISILPWGIYHVRSFLHTDNHPISQYSSTIASLGAVDIGLLQAGGDIATVLKTAADILGSVSAQHHLASLQALSNDLHKLAADTQQAHSGSNLRSRGIFEDFASVFTGGAAKGGGAAAGAGGAKGATGGGGFTGIIESLGEKFLGITADSLATPAQFLGDGVGRGVTNGLKINNGVKQTSAQKPSGINAIANNLGFGVSNALAGSLNTSSFTSGAGAASAALGSGLGGGTASGLGLNKSAVAAPNGTGIPSIIGNLGNGLTQSLFSNIDMSKIMGGLPTGMLQSAVVNAGKGLGEGAAEGLNLPMNTATTMKMEMKRAAEAAAAGTNATGSGLNVDMVAYGFTKSLSSSFLGAVDVQKLASQAMSGSSNLSSMVGPVLVGAGSGLGAGAAQGLGLSNAAVAPTTGPDTAGPEVAHNFAYGLTTNFLANGTLQTLQTKLMSIMSMSNISGMLGPAARGAGSGIGQGAAVGLGLQDPSTAQTPMDGGIATTARDFSYGLTSNFLANGTVSRLQAKAASLLGGGSNSSTGGIMSALQGVSVSKAAEGLARGLVDGAGQSISTMGGFQAILNGANSTGVMMQAATPIFKTDDFNDTTGGVATSFGQGLGGQGVALIAQILGMSMSMPGTGSEAPAPISSSDAPASNLSSSDTLTSNFSSPAMRARSYRSSSIIRRTVPVAPTFPKIKLDKRVDADTNLNISDITSGLVSGVNTTSLDTLLQKGVNILTCQGVGGLVQIFLGLQAGGSIPSTFTSGGSSIMLPNTTFTIESQNNVFQINPAAKDIEVNGVPIIRLVILIVAHAFLVILVYFIAIPFALLLSSGNEIATMLGRPHIWASAPKTRFYIWIFAVLPLSLGGLILGILLLGSAPHGNTFHGVIGFIVIALTFVAFILEMKFNESIKALRLLRGVVLTALLGGANVAFVTGFADIQRISLCTVQLPDAVLIGAAMNVTSTFTTGTTVVTVKMFIQKWMGREMKGVPSGGAEGMGGKFGGDIEKSGFEDEKVGFRDRIRNLAGKNDV</sequence>
<feature type="transmembrane region" description="Helical" evidence="2">
    <location>
        <begin position="868"/>
        <end position="893"/>
    </location>
</feature>
<dbReference type="EMBL" id="JAPEIS010000005">
    <property type="protein sequence ID" value="KAJ8066569.1"/>
    <property type="molecule type" value="Genomic_DNA"/>
</dbReference>
<feature type="transmembrane region" description="Helical" evidence="2">
    <location>
        <begin position="899"/>
        <end position="918"/>
    </location>
</feature>
<evidence type="ECO:0000313" key="3">
    <source>
        <dbReference type="EMBL" id="KAJ8066569.1"/>
    </source>
</evidence>